<dbReference type="InterPro" id="IPR000719">
    <property type="entry name" value="Prot_kinase_dom"/>
</dbReference>
<dbReference type="InterPro" id="IPR011009">
    <property type="entry name" value="Kinase-like_dom_sf"/>
</dbReference>
<dbReference type="OrthoDB" id="354826at2759"/>
<sequence length="556" mass="61947">MGNSNGKPVVFTDEVNLNHFRLLRVVGKGAFGKVRIVERKDTGLTFALKYIRKDEVVRSESVRNIIRERRMLEHLNHPFLCNLRYSFQDIEYLYIVVDLMNGGDLRFHISRKTFTEEAVRFWIAELGCAVRYIHKQGIVHRDIKPDNVLLDSDGHVHLADFNVASDFTPNKPLTSKSGTLAYLAPEVYEGKGYSCGVDWWSLGVLFYECIYNKRPFEANNHEGLAQKILKGEPTFPVTSPPVSMPCLHAISSLLEKDRTQRIGAIGFETFSDNPFFRPIDFVALERKEIEPIFIPSSDKTNFDATYDLEELLLEEAPLEARARRQKPREQLKEDATEQEIRAEELHKMIETLFEPFNYTVVANERPAIITEDSTATQASNNSANTPTSSSSPSEWPRPLSQPKTSADDTLRVSQSTTNPRSTTHSPNGSPPLATAAVAQSSSGSPSSQRGERGDYFPADDAIPPSFSRPMNRQRGSTRSTSMGGGVQVVLNETGSWSEMANQSSAMLADSKTAPGAEKPTGMLGFLSRKKGRDRSPKAKERGVLGKEGARVIISNT</sequence>
<evidence type="ECO:0000256" key="3">
    <source>
        <dbReference type="ARBA" id="ARBA00022741"/>
    </source>
</evidence>
<dbReference type="PANTHER" id="PTHR24355">
    <property type="entry name" value="G PROTEIN-COUPLED RECEPTOR KINASE/RIBOSOMAL PROTEIN S6 KINASE"/>
    <property type="match status" value="1"/>
</dbReference>
<dbReference type="Gene3D" id="3.30.200.20">
    <property type="entry name" value="Phosphorylase Kinase, domain 1"/>
    <property type="match status" value="1"/>
</dbReference>
<dbReference type="PROSITE" id="PS50011">
    <property type="entry name" value="PROTEIN_KINASE_DOM"/>
    <property type="match status" value="1"/>
</dbReference>
<dbReference type="InterPro" id="IPR008271">
    <property type="entry name" value="Ser/Thr_kinase_AS"/>
</dbReference>
<dbReference type="PROSITE" id="PS00107">
    <property type="entry name" value="PROTEIN_KINASE_ATP"/>
    <property type="match status" value="1"/>
</dbReference>
<organism evidence="9 10">
    <name type="scientific">Glonium stellatum</name>
    <dbReference type="NCBI Taxonomy" id="574774"/>
    <lineage>
        <taxon>Eukaryota</taxon>
        <taxon>Fungi</taxon>
        <taxon>Dikarya</taxon>
        <taxon>Ascomycota</taxon>
        <taxon>Pezizomycotina</taxon>
        <taxon>Dothideomycetes</taxon>
        <taxon>Pleosporomycetidae</taxon>
        <taxon>Gloniales</taxon>
        <taxon>Gloniaceae</taxon>
        <taxon>Glonium</taxon>
    </lineage>
</organism>
<dbReference type="CDD" id="cd05578">
    <property type="entry name" value="STKc_Yank1"/>
    <property type="match status" value="1"/>
</dbReference>
<feature type="region of interest" description="Disordered" evidence="7">
    <location>
        <begin position="504"/>
        <end position="544"/>
    </location>
</feature>
<name>A0A8E2F2R4_9PEZI</name>
<evidence type="ECO:0000313" key="10">
    <source>
        <dbReference type="Proteomes" id="UP000250140"/>
    </source>
</evidence>
<evidence type="ECO:0000256" key="2">
    <source>
        <dbReference type="ARBA" id="ARBA00022679"/>
    </source>
</evidence>
<accession>A0A8E2F2R4</accession>
<dbReference type="Pfam" id="PF00069">
    <property type="entry name" value="Pkinase"/>
    <property type="match status" value="1"/>
</dbReference>
<feature type="compositionally biased region" description="Basic and acidic residues" evidence="7">
    <location>
        <begin position="533"/>
        <end position="544"/>
    </location>
</feature>
<dbReference type="AlphaFoldDB" id="A0A8E2F2R4"/>
<keyword evidence="2" id="KW-0808">Transferase</keyword>
<dbReference type="InterPro" id="IPR017441">
    <property type="entry name" value="Protein_kinase_ATP_BS"/>
</dbReference>
<gene>
    <name evidence="9" type="ORF">AOQ84DRAFT_32704</name>
</gene>
<evidence type="ECO:0000256" key="6">
    <source>
        <dbReference type="PROSITE-ProRule" id="PRU10141"/>
    </source>
</evidence>
<keyword evidence="4 9" id="KW-0418">Kinase</keyword>
<proteinExistence type="predicted"/>
<feature type="domain" description="Protein kinase" evidence="8">
    <location>
        <begin position="20"/>
        <end position="276"/>
    </location>
</feature>
<dbReference type="Proteomes" id="UP000250140">
    <property type="component" value="Unassembled WGS sequence"/>
</dbReference>
<evidence type="ECO:0000313" key="9">
    <source>
        <dbReference type="EMBL" id="OCL08878.1"/>
    </source>
</evidence>
<dbReference type="FunFam" id="1.10.510.10:FF:000469">
    <property type="entry name" value="Serine/threonine-protein kinase 32B"/>
    <property type="match status" value="1"/>
</dbReference>
<evidence type="ECO:0000259" key="8">
    <source>
        <dbReference type="PROSITE" id="PS50011"/>
    </source>
</evidence>
<evidence type="ECO:0000256" key="7">
    <source>
        <dbReference type="SAM" id="MobiDB-lite"/>
    </source>
</evidence>
<dbReference type="Gene3D" id="1.10.510.10">
    <property type="entry name" value="Transferase(Phosphotransferase) domain 1"/>
    <property type="match status" value="1"/>
</dbReference>
<dbReference type="GO" id="GO:0004703">
    <property type="term" value="F:G protein-coupled receptor kinase activity"/>
    <property type="evidence" value="ECO:0007669"/>
    <property type="project" value="TreeGrafter"/>
</dbReference>
<keyword evidence="3 6" id="KW-0547">Nucleotide-binding</keyword>
<dbReference type="GO" id="GO:0001664">
    <property type="term" value="F:G protein-coupled receptor binding"/>
    <property type="evidence" value="ECO:0007669"/>
    <property type="project" value="TreeGrafter"/>
</dbReference>
<protein>
    <submittedName>
        <fullName evidence="9">Kinase-like protein</fullName>
    </submittedName>
</protein>
<dbReference type="GO" id="GO:0005524">
    <property type="term" value="F:ATP binding"/>
    <property type="evidence" value="ECO:0007669"/>
    <property type="project" value="UniProtKB-UniRule"/>
</dbReference>
<evidence type="ECO:0000256" key="4">
    <source>
        <dbReference type="ARBA" id="ARBA00022777"/>
    </source>
</evidence>
<dbReference type="SMART" id="SM00220">
    <property type="entry name" value="S_TKc"/>
    <property type="match status" value="1"/>
</dbReference>
<keyword evidence="10" id="KW-1185">Reference proteome</keyword>
<dbReference type="PROSITE" id="PS00108">
    <property type="entry name" value="PROTEIN_KINASE_ST"/>
    <property type="match status" value="1"/>
</dbReference>
<dbReference type="EMBL" id="KV749570">
    <property type="protein sequence ID" value="OCL08878.1"/>
    <property type="molecule type" value="Genomic_DNA"/>
</dbReference>
<evidence type="ECO:0000256" key="5">
    <source>
        <dbReference type="ARBA" id="ARBA00022840"/>
    </source>
</evidence>
<feature type="compositionally biased region" description="Polar residues" evidence="7">
    <location>
        <begin position="411"/>
        <end position="427"/>
    </location>
</feature>
<dbReference type="SUPFAM" id="SSF56112">
    <property type="entry name" value="Protein kinase-like (PK-like)"/>
    <property type="match status" value="1"/>
</dbReference>
<feature type="binding site" evidence="6">
    <location>
        <position position="53"/>
    </location>
    <ligand>
        <name>ATP</name>
        <dbReference type="ChEBI" id="CHEBI:30616"/>
    </ligand>
</feature>
<dbReference type="GO" id="GO:0007186">
    <property type="term" value="P:G protein-coupled receptor signaling pathway"/>
    <property type="evidence" value="ECO:0007669"/>
    <property type="project" value="TreeGrafter"/>
</dbReference>
<dbReference type="GO" id="GO:0009966">
    <property type="term" value="P:regulation of signal transduction"/>
    <property type="evidence" value="ECO:0007669"/>
    <property type="project" value="TreeGrafter"/>
</dbReference>
<keyword evidence="1" id="KW-0723">Serine/threonine-protein kinase</keyword>
<feature type="compositionally biased region" description="Low complexity" evidence="7">
    <location>
        <begin position="373"/>
        <end position="393"/>
    </location>
</feature>
<evidence type="ECO:0000256" key="1">
    <source>
        <dbReference type="ARBA" id="ARBA00022527"/>
    </source>
</evidence>
<dbReference type="PANTHER" id="PTHR24355:SF30">
    <property type="entry name" value="SERINE_THREONINE-PROTEIN KINASE 32B ISOFORM X1"/>
    <property type="match status" value="1"/>
</dbReference>
<feature type="region of interest" description="Disordered" evidence="7">
    <location>
        <begin position="373"/>
        <end position="484"/>
    </location>
</feature>
<reference evidence="9 10" key="1">
    <citation type="journal article" date="2016" name="Nat. Commun.">
        <title>Ectomycorrhizal ecology is imprinted in the genome of the dominant symbiotic fungus Cenococcum geophilum.</title>
        <authorList>
            <consortium name="DOE Joint Genome Institute"/>
            <person name="Peter M."/>
            <person name="Kohler A."/>
            <person name="Ohm R.A."/>
            <person name="Kuo A."/>
            <person name="Krutzmann J."/>
            <person name="Morin E."/>
            <person name="Arend M."/>
            <person name="Barry K.W."/>
            <person name="Binder M."/>
            <person name="Choi C."/>
            <person name="Clum A."/>
            <person name="Copeland A."/>
            <person name="Grisel N."/>
            <person name="Haridas S."/>
            <person name="Kipfer T."/>
            <person name="LaButti K."/>
            <person name="Lindquist E."/>
            <person name="Lipzen A."/>
            <person name="Maire R."/>
            <person name="Meier B."/>
            <person name="Mihaltcheva S."/>
            <person name="Molinier V."/>
            <person name="Murat C."/>
            <person name="Poggeler S."/>
            <person name="Quandt C.A."/>
            <person name="Sperisen C."/>
            <person name="Tritt A."/>
            <person name="Tisserant E."/>
            <person name="Crous P.W."/>
            <person name="Henrissat B."/>
            <person name="Nehls U."/>
            <person name="Egli S."/>
            <person name="Spatafora J.W."/>
            <person name="Grigoriev I.V."/>
            <person name="Martin F.M."/>
        </authorList>
    </citation>
    <scope>NUCLEOTIDE SEQUENCE [LARGE SCALE GENOMIC DNA]</scope>
    <source>
        <strain evidence="9 10">CBS 207.34</strain>
    </source>
</reference>
<dbReference type="FunFam" id="3.30.200.20:FF:000354">
    <property type="entry name" value="AGC/YANK protein kinase"/>
    <property type="match status" value="1"/>
</dbReference>
<keyword evidence="5 6" id="KW-0067">ATP-binding</keyword>